<dbReference type="SMART" id="SM00052">
    <property type="entry name" value="EAL"/>
    <property type="match status" value="1"/>
</dbReference>
<dbReference type="EMBL" id="FLRC01000032">
    <property type="protein sequence ID" value="SBT26312.1"/>
    <property type="molecule type" value="Genomic_DNA"/>
</dbReference>
<evidence type="ECO:0000313" key="4">
    <source>
        <dbReference type="Proteomes" id="UP000078558"/>
    </source>
</evidence>
<dbReference type="KEGG" id="odi:ODI_R0652"/>
<sequence length="444" mass="47501">MPDSSFSPAAPELLDLLAAHQRLLEDASGGVATVAFLQGLCREVFTLAPNAAVAVVRRDPAGGLLATMAGGLPPGYADRLRGCQPACLNDLHGDPDIAPITAWLAEQGWTLAVERALRGDDGALLGFFCAYARGGDPKALLPVPVIDLAVQHARLALERDALQARVCQLGLVDAQATDRNADRRALQVALGRALSTQGELLLRYQPQLRLADGELYGVEALARWQHPRLGEILPDNFVPLAEACGLIDQIGTWAVREACQQLARWRAAGAKVPSVSVNLSPTQFRNPDLAEQVAAVLSACGLAPSDLTLELTESVYMDPDAESARMIHAVHALGVRLSVDDFGTGYSSLARLRDLPVDELKLDRGFIQGLDHDRMVRALTRAVVGIGASLNLAVVVEGVETEAQRKFLSECGAQAAQGFLYAEPLGAEDLPRWLRQRRGAGVVF</sequence>
<dbReference type="InterPro" id="IPR050706">
    <property type="entry name" value="Cyclic-di-GMP_PDE-like"/>
</dbReference>
<dbReference type="PANTHER" id="PTHR33121:SF71">
    <property type="entry name" value="OXYGEN SENSOR PROTEIN DOSP"/>
    <property type="match status" value="1"/>
</dbReference>
<dbReference type="CDD" id="cd01948">
    <property type="entry name" value="EAL"/>
    <property type="match status" value="1"/>
</dbReference>
<organism evidence="2 4">
    <name type="scientific">Orrella dioscoreae</name>
    <dbReference type="NCBI Taxonomy" id="1851544"/>
    <lineage>
        <taxon>Bacteria</taxon>
        <taxon>Pseudomonadati</taxon>
        <taxon>Pseudomonadota</taxon>
        <taxon>Betaproteobacteria</taxon>
        <taxon>Burkholderiales</taxon>
        <taxon>Alcaligenaceae</taxon>
        <taxon>Orrella</taxon>
    </lineage>
</organism>
<dbReference type="Gene3D" id="3.20.20.450">
    <property type="entry name" value="EAL domain"/>
    <property type="match status" value="1"/>
</dbReference>
<dbReference type="PANTHER" id="PTHR33121">
    <property type="entry name" value="CYCLIC DI-GMP PHOSPHODIESTERASE PDEF"/>
    <property type="match status" value="1"/>
</dbReference>
<reference evidence="3 4" key="2">
    <citation type="submission" date="2017-08" db="EMBL/GenBank/DDBJ databases">
        <authorList>
            <person name="de Groot N.N."/>
        </authorList>
    </citation>
    <scope>NUCLEOTIDE SEQUENCE [LARGE SCALE GENOMIC DNA]</scope>
    <source>
        <strain evidence="3">Orrdi1</strain>
    </source>
</reference>
<dbReference type="InterPro" id="IPR001633">
    <property type="entry name" value="EAL_dom"/>
</dbReference>
<proteinExistence type="predicted"/>
<dbReference type="Pfam" id="PF00563">
    <property type="entry name" value="EAL"/>
    <property type="match status" value="1"/>
</dbReference>
<evidence type="ECO:0000313" key="3">
    <source>
        <dbReference type="EMBL" id="SOE47117.1"/>
    </source>
</evidence>
<dbReference type="PROSITE" id="PS50883">
    <property type="entry name" value="EAL"/>
    <property type="match status" value="1"/>
</dbReference>
<dbReference type="AlphaFoldDB" id="A0A1C3K4A1"/>
<protein>
    <submittedName>
        <fullName evidence="2">Diguanylate cyclase/phosphodiesterase (GGDEF &amp; EAL domains) with PAS/PAC sensor(S)</fullName>
    </submittedName>
</protein>
<dbReference type="OrthoDB" id="9813903at2"/>
<dbReference type="SUPFAM" id="SSF141868">
    <property type="entry name" value="EAL domain-like"/>
    <property type="match status" value="1"/>
</dbReference>
<keyword evidence="4" id="KW-1185">Reference proteome</keyword>
<reference evidence="2 4" key="1">
    <citation type="submission" date="2016-06" db="EMBL/GenBank/DDBJ databases">
        <authorList>
            <person name="Kjaerup R.B."/>
            <person name="Dalgaard T.S."/>
            <person name="Juul-Madsen H.R."/>
        </authorList>
    </citation>
    <scope>NUCLEOTIDE SEQUENCE [LARGE SCALE GENOMIC DNA]</scope>
    <source>
        <strain evidence="2">Orrdi1</strain>
    </source>
</reference>
<evidence type="ECO:0000313" key="2">
    <source>
        <dbReference type="EMBL" id="SBT26312.1"/>
    </source>
</evidence>
<accession>A0A1C3K4A1</accession>
<dbReference type="RefSeq" id="WP_082985376.1">
    <property type="nucleotide sequence ID" value="NZ_LT907988.1"/>
</dbReference>
<name>A0A1C3K4A1_9BURK</name>
<dbReference type="STRING" id="1851544.ODI_00815"/>
<feature type="domain" description="EAL" evidence="1">
    <location>
        <begin position="183"/>
        <end position="438"/>
    </location>
</feature>
<dbReference type="InterPro" id="IPR035919">
    <property type="entry name" value="EAL_sf"/>
</dbReference>
<gene>
    <name evidence="2" type="ORF">ODI_00815</name>
    <name evidence="3" type="ORF">ODI_R0652</name>
</gene>
<dbReference type="GO" id="GO:0071111">
    <property type="term" value="F:cyclic-guanylate-specific phosphodiesterase activity"/>
    <property type="evidence" value="ECO:0007669"/>
    <property type="project" value="InterPro"/>
</dbReference>
<evidence type="ECO:0000259" key="1">
    <source>
        <dbReference type="PROSITE" id="PS50883"/>
    </source>
</evidence>
<dbReference type="Proteomes" id="UP000078558">
    <property type="component" value="Chromosome I"/>
</dbReference>
<dbReference type="EMBL" id="LT907988">
    <property type="protein sequence ID" value="SOE47117.1"/>
    <property type="molecule type" value="Genomic_DNA"/>
</dbReference>